<dbReference type="Gene3D" id="3.40.50.300">
    <property type="entry name" value="P-loop containing nucleotide triphosphate hydrolases"/>
    <property type="match status" value="1"/>
</dbReference>
<dbReference type="OrthoDB" id="9779501at2"/>
<evidence type="ECO:0000313" key="2">
    <source>
        <dbReference type="EMBL" id="OPX44172.1"/>
    </source>
</evidence>
<accession>A0A1V4SJU6</accession>
<feature type="domain" description="CobQ/CobB/MinD/ParA nucleotide binding" evidence="1">
    <location>
        <begin position="14"/>
        <end position="162"/>
    </location>
</feature>
<dbReference type="AlphaFoldDB" id="A0A1V4SJU6"/>
<dbReference type="EMBL" id="MZGX01000011">
    <property type="protein sequence ID" value="OPX44172.1"/>
    <property type="molecule type" value="Genomic_DNA"/>
</dbReference>
<dbReference type="Proteomes" id="UP000191554">
    <property type="component" value="Unassembled WGS sequence"/>
</dbReference>
<comment type="caution">
    <text evidence="2">The sequence shown here is derived from an EMBL/GenBank/DDBJ whole genome shotgun (WGS) entry which is preliminary data.</text>
</comment>
<name>A0A1V4SJU6_RUMHU</name>
<dbReference type="SUPFAM" id="SSF52540">
    <property type="entry name" value="P-loop containing nucleoside triphosphate hydrolases"/>
    <property type="match status" value="1"/>
</dbReference>
<dbReference type="RefSeq" id="WP_080064404.1">
    <property type="nucleotide sequence ID" value="NZ_MZGX01000011.1"/>
</dbReference>
<protein>
    <recommendedName>
        <fullName evidence="1">CobQ/CobB/MinD/ParA nucleotide binding domain-containing protein</fullName>
    </recommendedName>
</protein>
<evidence type="ECO:0000259" key="1">
    <source>
        <dbReference type="Pfam" id="PF01656"/>
    </source>
</evidence>
<reference evidence="2 3" key="1">
    <citation type="submission" date="2017-03" db="EMBL/GenBank/DDBJ databases">
        <title>Genome sequence of Clostridium hungatei DSM 14427.</title>
        <authorList>
            <person name="Poehlein A."/>
            <person name="Daniel R."/>
        </authorList>
    </citation>
    <scope>NUCLEOTIDE SEQUENCE [LARGE SCALE GENOMIC DNA]</scope>
    <source>
        <strain evidence="2 3">DSM 14427</strain>
    </source>
</reference>
<evidence type="ECO:0000313" key="3">
    <source>
        <dbReference type="Proteomes" id="UP000191554"/>
    </source>
</evidence>
<sequence length="226" mass="25109">MFEKRINIFTGHFGSGKTEVAVNSALKLAESGLKTSIVDFDIVNPYFRTADAREELERNNIRVVLPLYANTNVDVPAIPPEIYSLFQNKEYKVVLDVGGDDLGARAVSRFKEEILNDDYEMFFVINTRRGMTDTPEKIMEMLALIEDSANIKVTKLINNSNLLEETSPEILLEGNETISAVSEKLGIPIGITAGMEEVVGRLDSSGLCGSEVLAMRKLIHLPWNRG</sequence>
<dbReference type="Pfam" id="PF01656">
    <property type="entry name" value="CbiA"/>
    <property type="match status" value="1"/>
</dbReference>
<proteinExistence type="predicted"/>
<keyword evidence="3" id="KW-1185">Reference proteome</keyword>
<gene>
    <name evidence="2" type="ORF">CLHUN_19710</name>
</gene>
<dbReference type="InterPro" id="IPR002586">
    <property type="entry name" value="CobQ/CobB/MinD/ParA_Nub-bd_dom"/>
</dbReference>
<dbReference type="STRING" id="48256.CLHUN_19710"/>
<dbReference type="InterPro" id="IPR027417">
    <property type="entry name" value="P-loop_NTPase"/>
</dbReference>
<organism evidence="2 3">
    <name type="scientific">Ruminiclostridium hungatei</name>
    <name type="common">Clostridium hungatei</name>
    <dbReference type="NCBI Taxonomy" id="48256"/>
    <lineage>
        <taxon>Bacteria</taxon>
        <taxon>Bacillati</taxon>
        <taxon>Bacillota</taxon>
        <taxon>Clostridia</taxon>
        <taxon>Eubacteriales</taxon>
        <taxon>Oscillospiraceae</taxon>
        <taxon>Ruminiclostridium</taxon>
    </lineage>
</organism>